<organism evidence="2 3">
    <name type="scientific">Streptomyces zagrosensis</name>
    <dbReference type="NCBI Taxonomy" id="1042984"/>
    <lineage>
        <taxon>Bacteria</taxon>
        <taxon>Bacillati</taxon>
        <taxon>Actinomycetota</taxon>
        <taxon>Actinomycetes</taxon>
        <taxon>Kitasatosporales</taxon>
        <taxon>Streptomycetaceae</taxon>
        <taxon>Streptomyces</taxon>
    </lineage>
</organism>
<feature type="compositionally biased region" description="Acidic residues" evidence="1">
    <location>
        <begin position="75"/>
        <end position="90"/>
    </location>
</feature>
<dbReference type="AlphaFoldDB" id="A0A7W9QHB5"/>
<name>A0A7W9QHB5_9ACTN</name>
<gene>
    <name evidence="2" type="ORF">FHS42_007127</name>
</gene>
<accession>A0A7W9QHB5</accession>
<evidence type="ECO:0000313" key="2">
    <source>
        <dbReference type="EMBL" id="MBB5940029.1"/>
    </source>
</evidence>
<sequence length="100" mass="9505">MGVTAGGDHEGWYASGCGSSGTGLPVGGGVTARPDGGAKLYPPSAGGVVGEGGMAAHDEEDAELGGEGGGGVDEANGDEGDDEEEGEEDAAFCVYQAGGV</sequence>
<evidence type="ECO:0000313" key="3">
    <source>
        <dbReference type="Proteomes" id="UP000588098"/>
    </source>
</evidence>
<keyword evidence="3" id="KW-1185">Reference proteome</keyword>
<dbReference type="EMBL" id="JACHJL010000032">
    <property type="protein sequence ID" value="MBB5940029.1"/>
    <property type="molecule type" value="Genomic_DNA"/>
</dbReference>
<dbReference type="RefSeq" id="WP_184579841.1">
    <property type="nucleotide sequence ID" value="NZ_JACHJL010000032.1"/>
</dbReference>
<feature type="compositionally biased region" description="Gly residues" evidence="1">
    <location>
        <begin position="18"/>
        <end position="30"/>
    </location>
</feature>
<dbReference type="Proteomes" id="UP000588098">
    <property type="component" value="Unassembled WGS sequence"/>
</dbReference>
<reference evidence="2 3" key="1">
    <citation type="submission" date="2020-08" db="EMBL/GenBank/DDBJ databases">
        <title>Genomic Encyclopedia of Type Strains, Phase III (KMG-III): the genomes of soil and plant-associated and newly described type strains.</title>
        <authorList>
            <person name="Whitman W."/>
        </authorList>
    </citation>
    <scope>NUCLEOTIDE SEQUENCE [LARGE SCALE GENOMIC DNA]</scope>
    <source>
        <strain evidence="2 3">CECT 8305</strain>
    </source>
</reference>
<evidence type="ECO:0000256" key="1">
    <source>
        <dbReference type="SAM" id="MobiDB-lite"/>
    </source>
</evidence>
<protein>
    <submittedName>
        <fullName evidence="2">Uncharacterized protein</fullName>
    </submittedName>
</protein>
<feature type="region of interest" description="Disordered" evidence="1">
    <location>
        <begin position="1"/>
        <end position="90"/>
    </location>
</feature>
<proteinExistence type="predicted"/>
<comment type="caution">
    <text evidence="2">The sequence shown here is derived from an EMBL/GenBank/DDBJ whole genome shotgun (WGS) entry which is preliminary data.</text>
</comment>